<comment type="caution">
    <text evidence="2">The sequence shown here is derived from an EMBL/GenBank/DDBJ whole genome shotgun (WGS) entry which is preliminary data.</text>
</comment>
<evidence type="ECO:0000256" key="1">
    <source>
        <dbReference type="SAM" id="MobiDB-lite"/>
    </source>
</evidence>
<evidence type="ECO:0000313" key="2">
    <source>
        <dbReference type="EMBL" id="RRT54042.1"/>
    </source>
</evidence>
<dbReference type="Proteomes" id="UP000287651">
    <property type="component" value="Unassembled WGS sequence"/>
</dbReference>
<feature type="region of interest" description="Disordered" evidence="1">
    <location>
        <begin position="1"/>
        <end position="20"/>
    </location>
</feature>
<evidence type="ECO:0000313" key="3">
    <source>
        <dbReference type="Proteomes" id="UP000287651"/>
    </source>
</evidence>
<gene>
    <name evidence="2" type="ORF">B296_00049433</name>
</gene>
<organism evidence="2 3">
    <name type="scientific">Ensete ventricosum</name>
    <name type="common">Abyssinian banana</name>
    <name type="synonym">Musa ensete</name>
    <dbReference type="NCBI Taxonomy" id="4639"/>
    <lineage>
        <taxon>Eukaryota</taxon>
        <taxon>Viridiplantae</taxon>
        <taxon>Streptophyta</taxon>
        <taxon>Embryophyta</taxon>
        <taxon>Tracheophyta</taxon>
        <taxon>Spermatophyta</taxon>
        <taxon>Magnoliopsida</taxon>
        <taxon>Liliopsida</taxon>
        <taxon>Zingiberales</taxon>
        <taxon>Musaceae</taxon>
        <taxon>Ensete</taxon>
    </lineage>
</organism>
<sequence>RGHHSKGKEPTKEAAESHYHAPTVRELCEVDSRAGKDMYFIAQISKLPRPEVKGPLKSCWSNLVTSSQVWTTDRLLRSM</sequence>
<dbReference type="AlphaFoldDB" id="A0A426YQQ9"/>
<feature type="compositionally biased region" description="Basic and acidic residues" evidence="1">
    <location>
        <begin position="7"/>
        <end position="19"/>
    </location>
</feature>
<dbReference type="EMBL" id="AMZH03010809">
    <property type="protein sequence ID" value="RRT54042.1"/>
    <property type="molecule type" value="Genomic_DNA"/>
</dbReference>
<proteinExistence type="predicted"/>
<accession>A0A426YQQ9</accession>
<reference evidence="2 3" key="1">
    <citation type="journal article" date="2014" name="Agronomy (Basel)">
        <title>A Draft Genome Sequence for Ensete ventricosum, the Drought-Tolerant Tree Against Hunger.</title>
        <authorList>
            <person name="Harrison J."/>
            <person name="Moore K.A."/>
            <person name="Paszkiewicz K."/>
            <person name="Jones T."/>
            <person name="Grant M."/>
            <person name="Ambacheew D."/>
            <person name="Muzemil S."/>
            <person name="Studholme D.J."/>
        </authorList>
    </citation>
    <scope>NUCLEOTIDE SEQUENCE [LARGE SCALE GENOMIC DNA]</scope>
</reference>
<name>A0A426YQQ9_ENSVE</name>
<feature type="non-terminal residue" evidence="2">
    <location>
        <position position="1"/>
    </location>
</feature>
<protein>
    <submittedName>
        <fullName evidence="2">Uncharacterized protein</fullName>
    </submittedName>
</protein>